<dbReference type="AlphaFoldDB" id="A0A1E5GA53"/>
<reference evidence="2" key="1">
    <citation type="submission" date="2016-09" db="EMBL/GenBank/DDBJ databases">
        <authorList>
            <person name="Gulvik C.A."/>
        </authorList>
    </citation>
    <scope>NUCLEOTIDE SEQUENCE [LARGE SCALE GENOMIC DNA]</scope>
    <source>
        <strain evidence="2">LMG 8895</strain>
    </source>
</reference>
<organism evidence="1 2">
    <name type="scientific">Enterococcus termitis</name>
    <dbReference type="NCBI Taxonomy" id="332950"/>
    <lineage>
        <taxon>Bacteria</taxon>
        <taxon>Bacillati</taxon>
        <taxon>Bacillota</taxon>
        <taxon>Bacilli</taxon>
        <taxon>Lactobacillales</taxon>
        <taxon>Enterococcaceae</taxon>
        <taxon>Enterococcus</taxon>
    </lineage>
</organism>
<keyword evidence="2" id="KW-1185">Reference proteome</keyword>
<comment type="caution">
    <text evidence="1">The sequence shown here is derived from an EMBL/GenBank/DDBJ whole genome shotgun (WGS) entry which is preliminary data.</text>
</comment>
<name>A0A1E5GA53_9ENTE</name>
<dbReference type="EMBL" id="MIJY01000045">
    <property type="protein sequence ID" value="OEG09140.1"/>
    <property type="molecule type" value="Genomic_DNA"/>
</dbReference>
<sequence>MVDQIQLKIDQIKEALQVDFVALALSTIDEKSTARVIRWNYVAGNTNQHYQRIRLQVGKGIGGIVWRTGRGYQATQLQQQPEQLLELPITRMEKLETVVAYPVLNAGEVKGVLLVGYRNVKEVSNEFLAAVKDKANELKVYL</sequence>
<dbReference type="OrthoDB" id="2360948at2"/>
<gene>
    <name evidence="1" type="ORF">BCR25_11255</name>
</gene>
<dbReference type="Gene3D" id="3.30.450.40">
    <property type="match status" value="1"/>
</dbReference>
<evidence type="ECO:0000313" key="2">
    <source>
        <dbReference type="Proteomes" id="UP000095094"/>
    </source>
</evidence>
<dbReference type="RefSeq" id="WP_069664830.1">
    <property type="nucleotide sequence ID" value="NZ_JBHUJJ010000001.1"/>
</dbReference>
<protein>
    <recommendedName>
        <fullName evidence="3">GAF domain-containing protein</fullName>
    </recommendedName>
</protein>
<dbReference type="PATRIC" id="fig|332950.4.peg.3117"/>
<accession>A0A1E5GA53</accession>
<evidence type="ECO:0008006" key="3">
    <source>
        <dbReference type="Google" id="ProtNLM"/>
    </source>
</evidence>
<dbReference type="InterPro" id="IPR029016">
    <property type="entry name" value="GAF-like_dom_sf"/>
</dbReference>
<dbReference type="SUPFAM" id="SSF55781">
    <property type="entry name" value="GAF domain-like"/>
    <property type="match status" value="1"/>
</dbReference>
<proteinExistence type="predicted"/>
<evidence type="ECO:0000313" key="1">
    <source>
        <dbReference type="EMBL" id="OEG09140.1"/>
    </source>
</evidence>
<dbReference type="Proteomes" id="UP000095094">
    <property type="component" value="Unassembled WGS sequence"/>
</dbReference>